<dbReference type="SUPFAM" id="SSF47598">
    <property type="entry name" value="Ribbon-helix-helix"/>
    <property type="match status" value="1"/>
</dbReference>
<keyword evidence="4" id="KW-1185">Reference proteome</keyword>
<dbReference type="AlphaFoldDB" id="A0A5R9IYR3"/>
<comment type="similarity">
    <text evidence="2">Belongs to the TacA antitoxin family.</text>
</comment>
<dbReference type="InterPro" id="IPR014795">
    <property type="entry name" value="TacA_1-like"/>
</dbReference>
<reference evidence="3 4" key="1">
    <citation type="submission" date="2019-05" db="EMBL/GenBank/DDBJ databases">
        <authorList>
            <person name="Pankratov T."/>
            <person name="Grouzdev D."/>
        </authorList>
    </citation>
    <scope>NUCLEOTIDE SEQUENCE [LARGE SCALE GENOMIC DNA]</scope>
    <source>
        <strain evidence="3 4">KEBCLARHB70R</strain>
    </source>
</reference>
<evidence type="ECO:0000256" key="2">
    <source>
        <dbReference type="ARBA" id="ARBA00049988"/>
    </source>
</evidence>
<dbReference type="Gene3D" id="1.20.5.780">
    <property type="entry name" value="Single helix bin"/>
    <property type="match status" value="1"/>
</dbReference>
<proteinExistence type="inferred from homology"/>
<dbReference type="GO" id="GO:0006355">
    <property type="term" value="P:regulation of DNA-templated transcription"/>
    <property type="evidence" value="ECO:0007669"/>
    <property type="project" value="InterPro"/>
</dbReference>
<dbReference type="RefSeq" id="WP_138327957.1">
    <property type="nucleotide sequence ID" value="NZ_VCDI01000012.1"/>
</dbReference>
<comment type="caution">
    <text evidence="3">The sequence shown here is derived from an EMBL/GenBank/DDBJ whole genome shotgun (WGS) entry which is preliminary data.</text>
</comment>
<name>A0A5R9IYR3_9PROT</name>
<dbReference type="PANTHER" id="PTHR35401">
    <property type="entry name" value="COPG FAMILY HELIX-TURN-HELIX PROTEIN-RELATED-RELATED"/>
    <property type="match status" value="1"/>
</dbReference>
<protein>
    <submittedName>
        <fullName evidence="3">DUF1778 domain-containing protein</fullName>
    </submittedName>
</protein>
<evidence type="ECO:0000313" key="3">
    <source>
        <dbReference type="EMBL" id="TLU70624.1"/>
    </source>
</evidence>
<dbReference type="OrthoDB" id="7569726at2"/>
<dbReference type="PANTHER" id="PTHR35401:SF2">
    <property type="entry name" value="ABC-TYPE TRANSPORT SYSTEM"/>
    <property type="match status" value="1"/>
</dbReference>
<gene>
    <name evidence="3" type="ORF">FE263_20725</name>
</gene>
<organism evidence="3 4">
    <name type="scientific">Lichenicoccus roseus</name>
    <dbReference type="NCBI Taxonomy" id="2683649"/>
    <lineage>
        <taxon>Bacteria</taxon>
        <taxon>Pseudomonadati</taxon>
        <taxon>Pseudomonadota</taxon>
        <taxon>Alphaproteobacteria</taxon>
        <taxon>Acetobacterales</taxon>
        <taxon>Acetobacteraceae</taxon>
        <taxon>Lichenicoccus</taxon>
    </lineage>
</organism>
<evidence type="ECO:0000256" key="1">
    <source>
        <dbReference type="ARBA" id="ARBA00022649"/>
    </source>
</evidence>
<dbReference type="InterPro" id="IPR010985">
    <property type="entry name" value="Ribbon_hlx_hlx"/>
</dbReference>
<keyword evidence="1" id="KW-1277">Toxin-antitoxin system</keyword>
<sequence length="99" mass="10838">MANTARKAIDRTRGERLEARITADQKALIQRAAELEGRSVTDYVVSSVQDAAKRTVEAHDVMVLSAAESRAFVDALLNPSPVNARLRDSVRRYRAVTGG</sequence>
<dbReference type="Pfam" id="PF08681">
    <property type="entry name" value="TacA1"/>
    <property type="match status" value="1"/>
</dbReference>
<dbReference type="EMBL" id="VCDI01000012">
    <property type="protein sequence ID" value="TLU70624.1"/>
    <property type="molecule type" value="Genomic_DNA"/>
</dbReference>
<evidence type="ECO:0000313" key="4">
    <source>
        <dbReference type="Proteomes" id="UP000305654"/>
    </source>
</evidence>
<accession>A0A5R9IYR3</accession>
<dbReference type="Proteomes" id="UP000305654">
    <property type="component" value="Unassembled WGS sequence"/>
</dbReference>